<gene>
    <name evidence="1" type="ORF">SBA5_490056</name>
</gene>
<accession>A0A2N9LPT7</accession>
<protein>
    <submittedName>
        <fullName evidence="1">Uncharacterized protein</fullName>
    </submittedName>
</protein>
<proteinExistence type="predicted"/>
<dbReference type="OrthoDB" id="9800801at2"/>
<dbReference type="CDD" id="cd02440">
    <property type="entry name" value="AdoMet_MTases"/>
    <property type="match status" value="1"/>
</dbReference>
<dbReference type="EMBL" id="OKRB01000107">
    <property type="protein sequence ID" value="SPE25279.1"/>
    <property type="molecule type" value="Genomic_DNA"/>
</dbReference>
<dbReference type="InterPro" id="IPR029063">
    <property type="entry name" value="SAM-dependent_MTases_sf"/>
</dbReference>
<sequence length="339" mass="38515">MAKNTSTTSKATVQNEKLIEAIFLNYRAMGFPYYTYSLEEKHKKLSQLTNYAHSDILVDGTIRQTMHGLPVAWSYFPHAWSVQCGSMKTPMQVFESDIDFKQAIAKRLKYGIGRITDAEVRKAVRSFSGAQGVSNFRPTAAAAIYHTFLPKTGGTVWDMSSGFGGRLLGAIACDHVSRYIGTDPCSETMKGLRAMARELGRDDLDIELHEVGSEDFLPDRNEFDLCFSSPPYYDTERYSSESTQSYLRFPSRESWLKGFLGSTLDNCWCGLKPSGRLIINIANVSSYPTLEEDFVRMACSRGWRLERTLRYALSRMMGTRKPKGDRFKYEPVFIFERKP</sequence>
<evidence type="ECO:0000313" key="1">
    <source>
        <dbReference type="EMBL" id="SPE25279.1"/>
    </source>
</evidence>
<dbReference type="Proteomes" id="UP000239735">
    <property type="component" value="Unassembled WGS sequence"/>
</dbReference>
<dbReference type="SUPFAM" id="SSF53335">
    <property type="entry name" value="S-adenosyl-L-methionine-dependent methyltransferases"/>
    <property type="match status" value="1"/>
</dbReference>
<evidence type="ECO:0000313" key="2">
    <source>
        <dbReference type="Proteomes" id="UP000239735"/>
    </source>
</evidence>
<dbReference type="AlphaFoldDB" id="A0A2N9LPT7"/>
<dbReference type="Gene3D" id="3.40.50.150">
    <property type="entry name" value="Vaccinia Virus protein VP39"/>
    <property type="match status" value="1"/>
</dbReference>
<organism evidence="1 2">
    <name type="scientific">Candidatus Sulfuritelmatomonas gaucii</name>
    <dbReference type="NCBI Taxonomy" id="2043161"/>
    <lineage>
        <taxon>Bacteria</taxon>
        <taxon>Pseudomonadati</taxon>
        <taxon>Acidobacteriota</taxon>
        <taxon>Terriglobia</taxon>
        <taxon>Terriglobales</taxon>
        <taxon>Acidobacteriaceae</taxon>
        <taxon>Candidatus Sulfuritelmatomonas</taxon>
    </lineage>
</organism>
<reference evidence="2" key="1">
    <citation type="submission" date="2018-02" db="EMBL/GenBank/DDBJ databases">
        <authorList>
            <person name="Hausmann B."/>
        </authorList>
    </citation>
    <scope>NUCLEOTIDE SEQUENCE [LARGE SCALE GENOMIC DNA]</scope>
    <source>
        <strain evidence="2">Peat soil MAG SbA5</strain>
    </source>
</reference>
<name>A0A2N9LPT7_9BACT</name>